<dbReference type="AlphaFoldDB" id="A0A0H3A719"/>
<dbReference type="PANTHER" id="PTHR11527">
    <property type="entry name" value="HEAT-SHOCK PROTEIN 20 FAMILY MEMBER"/>
    <property type="match status" value="1"/>
</dbReference>
<accession>A0A0H3A719</accession>
<gene>
    <name evidence="4" type="ordered locus">Dvul_0793</name>
</gene>
<dbReference type="InterPro" id="IPR002068">
    <property type="entry name" value="A-crystallin/Hsp20_dom"/>
</dbReference>
<dbReference type="Gene3D" id="2.60.40.790">
    <property type="match status" value="1"/>
</dbReference>
<feature type="domain" description="SHSP" evidence="3">
    <location>
        <begin position="29"/>
        <end position="136"/>
    </location>
</feature>
<evidence type="ECO:0000256" key="1">
    <source>
        <dbReference type="PROSITE-ProRule" id="PRU00285"/>
    </source>
</evidence>
<protein>
    <submittedName>
        <fullName evidence="4">Heat shock protein Hsp20</fullName>
    </submittedName>
</protein>
<dbReference type="Proteomes" id="UP000009173">
    <property type="component" value="Chromosome"/>
</dbReference>
<sequence length="136" mass="15376">MVIDFNSLYDVPKNFERLFDEFARMQAGGARRTQYPLVNVYESDNGYVVDVIVPGVTPEDIELTLTESNLIIKGERKASSGRMFRQERSSGSFQRIINMNVPVDRDNVEARSVNGILRVSIPKAEAVKPRRIAIQS</sequence>
<evidence type="ECO:0000256" key="2">
    <source>
        <dbReference type="RuleBase" id="RU003616"/>
    </source>
</evidence>
<dbReference type="PROSITE" id="PS01031">
    <property type="entry name" value="SHSP"/>
    <property type="match status" value="1"/>
</dbReference>
<evidence type="ECO:0000313" key="5">
    <source>
        <dbReference type="Proteomes" id="UP000009173"/>
    </source>
</evidence>
<evidence type="ECO:0000259" key="3">
    <source>
        <dbReference type="PROSITE" id="PS01031"/>
    </source>
</evidence>
<dbReference type="Pfam" id="PF00011">
    <property type="entry name" value="HSP20"/>
    <property type="match status" value="1"/>
</dbReference>
<dbReference type="SUPFAM" id="SSF49764">
    <property type="entry name" value="HSP20-like chaperones"/>
    <property type="match status" value="1"/>
</dbReference>
<dbReference type="InterPro" id="IPR031107">
    <property type="entry name" value="Small_HSP"/>
</dbReference>
<dbReference type="SMR" id="A0A0H3A719"/>
<proteinExistence type="inferred from homology"/>
<dbReference type="KEGG" id="dvl:Dvul_0793"/>
<dbReference type="HOGENOM" id="CLU_046737_12_1_7"/>
<reference evidence="5" key="1">
    <citation type="journal article" date="2009" name="Environ. Microbiol.">
        <title>Contribution of mobile genetic elements to Desulfovibrio vulgaris genome plasticity.</title>
        <authorList>
            <person name="Walker C.B."/>
            <person name="Stolyar S."/>
            <person name="Chivian D."/>
            <person name="Pinel N."/>
            <person name="Gabster J.A."/>
            <person name="Dehal P.S."/>
            <person name="He Z."/>
            <person name="Yang Z.K."/>
            <person name="Yen H.C."/>
            <person name="Zhou J."/>
            <person name="Wall J.D."/>
            <person name="Hazen T.C."/>
            <person name="Arkin A.P."/>
            <person name="Stahl D.A."/>
        </authorList>
    </citation>
    <scope>NUCLEOTIDE SEQUENCE [LARGE SCALE GENOMIC DNA]</scope>
    <source>
        <strain evidence="5">DP4</strain>
    </source>
</reference>
<dbReference type="RefSeq" id="WP_010939712.1">
    <property type="nucleotide sequence ID" value="NC_008751.1"/>
</dbReference>
<dbReference type="CDD" id="cd06464">
    <property type="entry name" value="ACD_sHsps-like"/>
    <property type="match status" value="1"/>
</dbReference>
<name>A0A0H3A719_NITV4</name>
<organism evidence="4 5">
    <name type="scientific">Nitratidesulfovibrio vulgaris (strain DP4)</name>
    <name type="common">Desulfovibrio vulgaris</name>
    <dbReference type="NCBI Taxonomy" id="391774"/>
    <lineage>
        <taxon>Bacteria</taxon>
        <taxon>Pseudomonadati</taxon>
        <taxon>Thermodesulfobacteriota</taxon>
        <taxon>Desulfovibrionia</taxon>
        <taxon>Desulfovibrionales</taxon>
        <taxon>Desulfovibrionaceae</taxon>
        <taxon>Nitratidesulfovibrio</taxon>
    </lineage>
</organism>
<keyword evidence="4" id="KW-0346">Stress response</keyword>
<dbReference type="InterPro" id="IPR008978">
    <property type="entry name" value="HSP20-like_chaperone"/>
</dbReference>
<comment type="similarity">
    <text evidence="1 2">Belongs to the small heat shock protein (HSP20) family.</text>
</comment>
<evidence type="ECO:0000313" key="4">
    <source>
        <dbReference type="EMBL" id="ABM27814.1"/>
    </source>
</evidence>
<dbReference type="EMBL" id="CP000527">
    <property type="protein sequence ID" value="ABM27814.1"/>
    <property type="molecule type" value="Genomic_DNA"/>
</dbReference>